<name>A0A179IES8_CORDF</name>
<keyword evidence="2" id="KW-0436">Ligase</keyword>
<proteinExistence type="inferred from homology"/>
<feature type="non-terminal residue" evidence="6">
    <location>
        <position position="134"/>
    </location>
</feature>
<keyword evidence="7" id="KW-1185">Reference proteome</keyword>
<evidence type="ECO:0008006" key="8">
    <source>
        <dbReference type="Google" id="ProtNLM"/>
    </source>
</evidence>
<dbReference type="GO" id="GO:0004326">
    <property type="term" value="F:tetrahydrofolylpolyglutamate synthase activity"/>
    <property type="evidence" value="ECO:0007669"/>
    <property type="project" value="InterPro"/>
</dbReference>
<dbReference type="SUPFAM" id="SSF53623">
    <property type="entry name" value="MurD-like peptide ligases, catalytic domain"/>
    <property type="match status" value="1"/>
</dbReference>
<dbReference type="Gene3D" id="3.40.1190.10">
    <property type="entry name" value="Mur-like, catalytic domain"/>
    <property type="match status" value="1"/>
</dbReference>
<dbReference type="PANTHER" id="PTHR11136">
    <property type="entry name" value="FOLYLPOLYGLUTAMATE SYNTHASE-RELATED"/>
    <property type="match status" value="1"/>
</dbReference>
<comment type="caution">
    <text evidence="6">The sequence shown here is derived from an EMBL/GenBank/DDBJ whole genome shotgun (WGS) entry which is preliminary data.</text>
</comment>
<accession>A0A179IES8</accession>
<dbReference type="PANTHER" id="PTHR11136:SF5">
    <property type="entry name" value="FOLYLPOLYGLUTAMATE SYNTHASE, MITOCHONDRIAL"/>
    <property type="match status" value="1"/>
</dbReference>
<evidence type="ECO:0000256" key="1">
    <source>
        <dbReference type="ARBA" id="ARBA00008276"/>
    </source>
</evidence>
<evidence type="ECO:0000313" key="6">
    <source>
        <dbReference type="EMBL" id="OAR00290.1"/>
    </source>
</evidence>
<gene>
    <name evidence="6" type="ORF">LLEC1_08102</name>
</gene>
<dbReference type="AlphaFoldDB" id="A0A179IES8"/>
<evidence type="ECO:0000256" key="2">
    <source>
        <dbReference type="ARBA" id="ARBA00022598"/>
    </source>
</evidence>
<keyword evidence="4" id="KW-0067">ATP-binding</keyword>
<feature type="region of interest" description="Disordered" evidence="5">
    <location>
        <begin position="32"/>
        <end position="58"/>
    </location>
</feature>
<dbReference type="GO" id="GO:0005829">
    <property type="term" value="C:cytosol"/>
    <property type="evidence" value="ECO:0007669"/>
    <property type="project" value="TreeGrafter"/>
</dbReference>
<evidence type="ECO:0000256" key="5">
    <source>
        <dbReference type="SAM" id="MobiDB-lite"/>
    </source>
</evidence>
<dbReference type="Proteomes" id="UP000243081">
    <property type="component" value="Unassembled WGS sequence"/>
</dbReference>
<dbReference type="GO" id="GO:0005739">
    <property type="term" value="C:mitochondrion"/>
    <property type="evidence" value="ECO:0007669"/>
    <property type="project" value="TreeGrafter"/>
</dbReference>
<evidence type="ECO:0000256" key="3">
    <source>
        <dbReference type="ARBA" id="ARBA00022741"/>
    </source>
</evidence>
<keyword evidence="3" id="KW-0547">Nucleotide-binding</keyword>
<dbReference type="GO" id="GO:0005524">
    <property type="term" value="F:ATP binding"/>
    <property type="evidence" value="ECO:0007669"/>
    <property type="project" value="UniProtKB-KW"/>
</dbReference>
<comment type="similarity">
    <text evidence="1">Belongs to the folylpolyglutamate synthase family.</text>
</comment>
<dbReference type="InterPro" id="IPR001645">
    <property type="entry name" value="Folylpolyglutamate_synth"/>
</dbReference>
<reference evidence="6 7" key="1">
    <citation type="submission" date="2016-03" db="EMBL/GenBank/DDBJ databases">
        <title>Fine-scale spatial genetic structure of a fungal parasite of coffee scale insects.</title>
        <authorList>
            <person name="Jackson D."/>
            <person name="Zemenick K.A."/>
            <person name="Malloure B."/>
            <person name="Quandt C.A."/>
            <person name="James T.Y."/>
        </authorList>
    </citation>
    <scope>NUCLEOTIDE SEQUENCE [LARGE SCALE GENOMIC DNA]</scope>
    <source>
        <strain evidence="6 7">UM487</strain>
    </source>
</reference>
<dbReference type="InterPro" id="IPR036565">
    <property type="entry name" value="Mur-like_cat_sf"/>
</dbReference>
<dbReference type="OrthoDB" id="10261039at2759"/>
<evidence type="ECO:0000256" key="4">
    <source>
        <dbReference type="ARBA" id="ARBA00022840"/>
    </source>
</evidence>
<organism evidence="6 7">
    <name type="scientific">Cordyceps confragosa</name>
    <name type="common">Lecanicillium lecanii</name>
    <dbReference type="NCBI Taxonomy" id="2714763"/>
    <lineage>
        <taxon>Eukaryota</taxon>
        <taxon>Fungi</taxon>
        <taxon>Dikarya</taxon>
        <taxon>Ascomycota</taxon>
        <taxon>Pezizomycotina</taxon>
        <taxon>Sordariomycetes</taxon>
        <taxon>Hypocreomycetidae</taxon>
        <taxon>Hypocreales</taxon>
        <taxon>Cordycipitaceae</taxon>
        <taxon>Akanthomyces</taxon>
    </lineage>
</organism>
<evidence type="ECO:0000313" key="7">
    <source>
        <dbReference type="Proteomes" id="UP000243081"/>
    </source>
</evidence>
<sequence length="134" mass="14467">MSSSVATGALDYDAALAKLNLLASNRAITTLFEKPRRQDTTTAPAASPPSSPSQDLNAQAIPEMLAWLRRAGYAQHDLAAMRHIHVAGTKGKGSVCAFATSLLRTAHWQNRGDGSERRLVGTYMSPHLVSPRER</sequence>
<dbReference type="EMBL" id="LUKN01001759">
    <property type="protein sequence ID" value="OAR00290.1"/>
    <property type="molecule type" value="Genomic_DNA"/>
</dbReference>
<protein>
    <recommendedName>
        <fullName evidence="8">Folylpoly-gamma-glutamate synthetase</fullName>
    </recommendedName>
</protein>